<dbReference type="SUPFAM" id="SSF55753">
    <property type="entry name" value="Actin depolymerizing proteins"/>
    <property type="match status" value="5"/>
</dbReference>
<dbReference type="SMART" id="SM00153">
    <property type="entry name" value="VHP"/>
    <property type="match status" value="1"/>
</dbReference>
<dbReference type="CDD" id="cd11293">
    <property type="entry name" value="gelsolin_S4_like"/>
    <property type="match status" value="1"/>
</dbReference>
<dbReference type="Pfam" id="PF00626">
    <property type="entry name" value="Gelsolin"/>
    <property type="match status" value="1"/>
</dbReference>
<feature type="compositionally biased region" description="Basic and acidic residues" evidence="9">
    <location>
        <begin position="555"/>
        <end position="566"/>
    </location>
</feature>
<dbReference type="PROSITE" id="PS51089">
    <property type="entry name" value="HP"/>
    <property type="match status" value="1"/>
</dbReference>
<dbReference type="GO" id="GO:0051016">
    <property type="term" value="P:barbed-end actin filament capping"/>
    <property type="evidence" value="ECO:0007669"/>
    <property type="project" value="TreeGrafter"/>
</dbReference>
<dbReference type="Ensembl" id="ENSSRHT00000069294.1">
    <property type="protein sequence ID" value="ENSSRHP00000067451.1"/>
    <property type="gene ID" value="ENSSRHG00000030270.1"/>
</dbReference>
<evidence type="ECO:0000256" key="9">
    <source>
        <dbReference type="SAM" id="MobiDB-lite"/>
    </source>
</evidence>
<feature type="region of interest" description="Disordered" evidence="9">
    <location>
        <begin position="39"/>
        <end position="60"/>
    </location>
</feature>
<sequence length="1728" mass="195095">MKKRIARRLEVIEADVPPALTTSMQHTAGLVTNRLLEEDTPRYTRASDPRDPGIVGRSPQQTIYCTPVGPTPAGSDAASLSSKAERIARYKAERRRQLSERYGILLDQEVDLDYAPRYTRARRESDLSDRGAPPDRGRGESRTRGRALQEQDEGRDRSSSRSKYSSSGIGRVFMPSDPAPNPAPPQSEGHGRRRRINLSENEEGHVRRRRISQSEDDWDGRRVRKIGQLNEWEVQGVHRMGQPDDNFERCEKGKQRLNTHLPEEMDTAPTQLTNEQHFPHHRVGDIGGYLQKGSSLPQAQHRVSQDAGDLRPKVRIRSMSDIGVTQRSAALRSLECAASRESAIVMGTGFHTREPSGVANGEMGTLDTRVSVAKLRHSYLENASGSRPELYVNWESKGDQVPTERDPVASSDRERGARRPRRYISPGDDRKSSERFRTQPITSAERLESDRYSETGMDEEKMDERAKMSVAAKRSLFRELEKTSEGGVLKPRSRNAAVERRLRRVQDRSRTQPVTSEEVVIAATSPAPPSQVITIQTTAPRIPSPAVASSAHGSTHHEQEKDDVSKEAVLEEEDLGPEEPDLSTLSLSEKMALFSRLSQPSGQSANGPRPDTRQRRANARFQTQPITQGEVDQVRHPSFYLCAISHLQCKCLLLAMLKKSGEDDWKNRINKKQEVIQEVVSVSEKSSQIMEEQGFNKKKLEEGEGQMSIEERKQMISTREEAWQSSGKGVANDSAQYTVAARMVKKGLAASSAVISPILSPVSAKLKSSVPAISKPREEIEARAEMESDKKLEKLETFLGRLNSKVSGLQETTLTVTEKAVKEVMRLDDEIFSKFYRHMTDIPCSMSSRMHLDEDFDAIFGKQTPRLTSAMVQHKRAVRPSRNVQASRNPLKILAAREDIRQEYTEERLNVGQLETKRIKQEKMSKSSSLSDATLAGLASKESYSSVSLRSVSISEQMTNNSAAPYKKLMLMQVKGRRHVQTRLVEPRVSSLNSGDCFLLVTPEHCFVWTGEFANVIERAKASELATFIQLNHDLGCRAAQVETIEEGVNSQSPAAAEFWKILGGPANYQPAGSPDEDEMFENAIVETNCIFRLVDDKLLPDDDFWGKVPRSSLLGSKEVVVFDFGSEVYVWHGKEVTLAQRKVAFQLAKHLWNGTFDYTNCDINPLDPGGHNTLIPRKGQGRPDWAIFGRLTEHNETCLFKEKFLDWRDASRLSPKEVIEHPFQQKVRRCVCQYIFLDGQNVGRGHGPVENSLGDCMRSLEISTVSVDVWHILEFDYSRLPKQSIGQFHEGDAYVVKWKYMVSAAVGSRQKPDQVRSAGPGREKCCYFFWQGRNATVSEKGTSALMTVELDEERGAQMQVQQGKEPPCFLQCFNGGMIVHSGKREEDEENIQNDWRLYCARGEVPVEGHLLEVACHCSSLRSRTSMVLLNVNKALIYLWHGCKTQTHTRHVARTAAEKIKEQRPLEAGLHSSCNVPIHECEEGGEPVEFWEALGRKDRKAYDCMLQDPGKFNFTPRLFQLSSSSGEFVAQEFFNPSRAADLVCSLAFLQEDLYSAPQPALFLVDNYHEVYLWQGWWPQDTESAGSARIRWDSDRKCAMETVLQYCTENNEKKPQKSYLIHAGLEPLTFTNMFPSWEHREDIAEITEREAEVCNQIILVEDVLARLCQSTYPLATLKTRPLPHGVDPLRLEMYLTDEDFERVLDVKREEFDALPGWKQVNLKKDKGLF</sequence>
<feature type="compositionally biased region" description="Basic and acidic residues" evidence="9">
    <location>
        <begin position="39"/>
        <end position="51"/>
    </location>
</feature>
<dbReference type="GO" id="GO:0005546">
    <property type="term" value="F:phosphatidylinositol-4,5-bisphosphate binding"/>
    <property type="evidence" value="ECO:0007669"/>
    <property type="project" value="TreeGrafter"/>
</dbReference>
<dbReference type="InterPro" id="IPR029006">
    <property type="entry name" value="ADF-H/Gelsolin-like_dom_sf"/>
</dbReference>
<organism evidence="11 12">
    <name type="scientific">Sinocyclocheilus rhinocerous</name>
    <dbReference type="NCBI Taxonomy" id="307959"/>
    <lineage>
        <taxon>Eukaryota</taxon>
        <taxon>Metazoa</taxon>
        <taxon>Chordata</taxon>
        <taxon>Craniata</taxon>
        <taxon>Vertebrata</taxon>
        <taxon>Euteleostomi</taxon>
        <taxon>Actinopterygii</taxon>
        <taxon>Neopterygii</taxon>
        <taxon>Teleostei</taxon>
        <taxon>Ostariophysi</taxon>
        <taxon>Cypriniformes</taxon>
        <taxon>Cyprinidae</taxon>
        <taxon>Cyprininae</taxon>
        <taxon>Sinocyclocheilus</taxon>
    </lineage>
</organism>
<dbReference type="PANTHER" id="PTHR11977:SF136">
    <property type="entry name" value="LOW QUALITY PROTEIN: SUPERVILLIN"/>
    <property type="match status" value="1"/>
</dbReference>
<feature type="compositionally biased region" description="Basic and acidic residues" evidence="9">
    <location>
        <begin position="497"/>
        <end position="510"/>
    </location>
</feature>
<dbReference type="InterPro" id="IPR036886">
    <property type="entry name" value="Villin_headpiece_dom_sf"/>
</dbReference>
<evidence type="ECO:0000313" key="11">
    <source>
        <dbReference type="Ensembl" id="ENSSRHP00000067451.1"/>
    </source>
</evidence>
<feature type="compositionally biased region" description="Basic and acidic residues" evidence="9">
    <location>
        <begin position="427"/>
        <end position="437"/>
    </location>
</feature>
<keyword evidence="4" id="KW-0963">Cytoplasm</keyword>
<keyword evidence="7" id="KW-0009">Actin-binding</keyword>
<feature type="region of interest" description="Disordered" evidence="9">
    <location>
        <begin position="121"/>
        <end position="218"/>
    </location>
</feature>
<dbReference type="Pfam" id="PF02209">
    <property type="entry name" value="VHP"/>
    <property type="match status" value="1"/>
</dbReference>
<dbReference type="Gene3D" id="3.40.20.10">
    <property type="entry name" value="Severin"/>
    <property type="match status" value="5"/>
</dbReference>
<evidence type="ECO:0000256" key="4">
    <source>
        <dbReference type="ARBA" id="ARBA00022490"/>
    </source>
</evidence>
<dbReference type="Gene3D" id="1.10.950.10">
    <property type="entry name" value="Villin headpiece domain"/>
    <property type="match status" value="1"/>
</dbReference>
<proteinExistence type="inferred from homology"/>
<name>A0A673KSA1_9TELE</name>
<dbReference type="FunFam" id="1.10.950.10:FF:000003">
    <property type="entry name" value="supervillin isoform X2"/>
    <property type="match status" value="1"/>
</dbReference>
<dbReference type="PANTHER" id="PTHR11977">
    <property type="entry name" value="VILLIN"/>
    <property type="match status" value="1"/>
</dbReference>
<keyword evidence="6" id="KW-0472">Membrane</keyword>
<feature type="region of interest" description="Disordered" evidence="9">
    <location>
        <begin position="483"/>
        <end position="519"/>
    </location>
</feature>
<dbReference type="GO" id="GO:0051014">
    <property type="term" value="P:actin filament severing"/>
    <property type="evidence" value="ECO:0007669"/>
    <property type="project" value="TreeGrafter"/>
</dbReference>
<feature type="compositionally biased region" description="Low complexity" evidence="9">
    <location>
        <begin position="161"/>
        <end position="171"/>
    </location>
</feature>
<keyword evidence="12" id="KW-1185">Reference proteome</keyword>
<feature type="domain" description="HP" evidence="10">
    <location>
        <begin position="1665"/>
        <end position="1728"/>
    </location>
</feature>
<evidence type="ECO:0000313" key="12">
    <source>
        <dbReference type="Proteomes" id="UP000472270"/>
    </source>
</evidence>
<dbReference type="CDD" id="cd11280">
    <property type="entry name" value="gelsolin_like"/>
    <property type="match status" value="1"/>
</dbReference>
<reference evidence="11" key="1">
    <citation type="submission" date="2025-08" db="UniProtKB">
        <authorList>
            <consortium name="Ensembl"/>
        </authorList>
    </citation>
    <scope>IDENTIFICATION</scope>
</reference>
<feature type="compositionally biased region" description="Polar residues" evidence="9">
    <location>
        <begin position="596"/>
        <end position="606"/>
    </location>
</feature>
<evidence type="ECO:0000256" key="8">
    <source>
        <dbReference type="ARBA" id="ARBA00023212"/>
    </source>
</evidence>
<feature type="compositionally biased region" description="Basic and acidic residues" evidence="9">
    <location>
        <begin position="396"/>
        <end position="417"/>
    </location>
</feature>
<dbReference type="GO" id="GO:0051015">
    <property type="term" value="F:actin filament binding"/>
    <property type="evidence" value="ECO:0007669"/>
    <property type="project" value="InterPro"/>
</dbReference>
<reference evidence="11" key="2">
    <citation type="submission" date="2025-09" db="UniProtKB">
        <authorList>
            <consortium name="Ensembl"/>
        </authorList>
    </citation>
    <scope>IDENTIFICATION</scope>
</reference>
<feature type="compositionally biased region" description="Basic and acidic residues" evidence="9">
    <location>
        <begin position="445"/>
        <end position="464"/>
    </location>
</feature>
<comment type="subcellular location">
    <subcellularLocation>
        <location evidence="2">Cytoplasm</location>
        <location evidence="2">Cytoskeleton</location>
    </subcellularLocation>
    <subcellularLocation>
        <location evidence="1">Membrane</location>
        <topology evidence="1">Peripheral membrane protein</topology>
    </subcellularLocation>
</comment>
<evidence type="ECO:0000256" key="5">
    <source>
        <dbReference type="ARBA" id="ARBA00022737"/>
    </source>
</evidence>
<dbReference type="GO" id="GO:0005737">
    <property type="term" value="C:cytoplasm"/>
    <property type="evidence" value="ECO:0007669"/>
    <property type="project" value="TreeGrafter"/>
</dbReference>
<dbReference type="InterPro" id="IPR003128">
    <property type="entry name" value="Villin_headpiece"/>
</dbReference>
<evidence type="ECO:0000256" key="6">
    <source>
        <dbReference type="ARBA" id="ARBA00023136"/>
    </source>
</evidence>
<dbReference type="InterPro" id="IPR007122">
    <property type="entry name" value="Villin/Gelsolin"/>
</dbReference>
<dbReference type="GO" id="GO:0015629">
    <property type="term" value="C:actin cytoskeleton"/>
    <property type="evidence" value="ECO:0007669"/>
    <property type="project" value="TreeGrafter"/>
</dbReference>
<evidence type="ECO:0000259" key="10">
    <source>
        <dbReference type="PROSITE" id="PS51089"/>
    </source>
</evidence>
<evidence type="ECO:0000256" key="2">
    <source>
        <dbReference type="ARBA" id="ARBA00004245"/>
    </source>
</evidence>
<evidence type="ECO:0000256" key="3">
    <source>
        <dbReference type="ARBA" id="ARBA00008418"/>
    </source>
</evidence>
<evidence type="ECO:0000256" key="7">
    <source>
        <dbReference type="ARBA" id="ARBA00023203"/>
    </source>
</evidence>
<dbReference type="SUPFAM" id="SSF47050">
    <property type="entry name" value="VHP, Villin headpiece domain"/>
    <property type="match status" value="1"/>
</dbReference>
<dbReference type="GO" id="GO:0016020">
    <property type="term" value="C:membrane"/>
    <property type="evidence" value="ECO:0007669"/>
    <property type="project" value="UniProtKB-SubCell"/>
</dbReference>
<feature type="region of interest" description="Disordered" evidence="9">
    <location>
        <begin position="395"/>
        <end position="464"/>
    </location>
</feature>
<dbReference type="GO" id="GO:0008154">
    <property type="term" value="P:actin polymerization or depolymerization"/>
    <property type="evidence" value="ECO:0007669"/>
    <property type="project" value="TreeGrafter"/>
</dbReference>
<feature type="region of interest" description="Disordered" evidence="9">
    <location>
        <begin position="543"/>
        <end position="566"/>
    </location>
</feature>
<dbReference type="CDD" id="cd11288">
    <property type="entry name" value="gelsolin_S5_like"/>
    <property type="match status" value="1"/>
</dbReference>
<gene>
    <name evidence="11" type="primary">svilb</name>
</gene>
<accession>A0A673KSA1</accession>
<keyword evidence="5" id="KW-0677">Repeat</keyword>
<dbReference type="Proteomes" id="UP000472270">
    <property type="component" value="Unassembled WGS sequence"/>
</dbReference>
<comment type="similarity">
    <text evidence="3">Belongs to the villin/gelsolin family.</text>
</comment>
<feature type="region of interest" description="Disordered" evidence="9">
    <location>
        <begin position="596"/>
        <end position="616"/>
    </location>
</feature>
<dbReference type="CDD" id="cd11289">
    <property type="entry name" value="gelsolin_S2_like"/>
    <property type="match status" value="1"/>
</dbReference>
<protein>
    <submittedName>
        <fullName evidence="11">Supervillin-like</fullName>
    </submittedName>
</protein>
<evidence type="ECO:0000256" key="1">
    <source>
        <dbReference type="ARBA" id="ARBA00004170"/>
    </source>
</evidence>
<feature type="compositionally biased region" description="Basic and acidic residues" evidence="9">
    <location>
        <begin position="121"/>
        <end position="159"/>
    </location>
</feature>
<dbReference type="PRINTS" id="PR00597">
    <property type="entry name" value="GELSOLIN"/>
</dbReference>
<dbReference type="SMART" id="SM00262">
    <property type="entry name" value="GEL"/>
    <property type="match status" value="4"/>
</dbReference>
<dbReference type="InterPro" id="IPR007123">
    <property type="entry name" value="Gelsolin-like_dom"/>
</dbReference>
<keyword evidence="8" id="KW-0206">Cytoskeleton</keyword>